<evidence type="ECO:0000256" key="13">
    <source>
        <dbReference type="PIRSR" id="PIRSR006621-1"/>
    </source>
</evidence>
<reference evidence="16 17" key="1">
    <citation type="journal article" date="2015" name="Nature">
        <title>rRNA introns, odd ribosomes, and small enigmatic genomes across a large radiation of phyla.</title>
        <authorList>
            <person name="Brown C.T."/>
            <person name="Hug L.A."/>
            <person name="Thomas B.C."/>
            <person name="Sharon I."/>
            <person name="Castelle C.J."/>
            <person name="Singh A."/>
            <person name="Wilkins M.J."/>
            <person name="Williams K.H."/>
            <person name="Banfield J.F."/>
        </authorList>
    </citation>
    <scope>NUCLEOTIDE SEQUENCE [LARGE SCALE GENOMIC DNA]</scope>
</reference>
<evidence type="ECO:0000256" key="7">
    <source>
        <dbReference type="ARBA" id="ARBA00022857"/>
    </source>
</evidence>
<sequence>MDGITDAPFRWITDIYGKPDIIYTEFDSVKGLILGKPAIQRMLLHHKTETTTIAQFFGCEPQYFYRAAQVALEKGFDGVDINMGCPDKSVFHKGAGAGLILQPKLAKEIIFSVKKAVKDGKEKFNIKKNITVSVKTRTGYKTPQTKEWISNLLEAEPDVICIHGRTFAQKYSGLADWSQIKIASDLAKSTKTKIFGNGDIKSRNQALEKIKEYNLAGVLIGRAALGNPWIFKGITPTTEERFKVLLEHCKKFVELFPTANLSIMRKHLAWYVKDFPHAAEVRNELMQVNNVEDVKKILSKTQEFL</sequence>
<dbReference type="PATRIC" id="fig|1618475.3.peg.506"/>
<evidence type="ECO:0000313" key="17">
    <source>
        <dbReference type="Proteomes" id="UP000034349"/>
    </source>
</evidence>
<keyword evidence="6 12" id="KW-0819">tRNA processing</keyword>
<keyword evidence="7" id="KW-0521">NADP</keyword>
<comment type="cofactor">
    <cofactor evidence="1 12 14">
        <name>FMN</name>
        <dbReference type="ChEBI" id="CHEBI:58210"/>
    </cofactor>
</comment>
<keyword evidence="3" id="KW-0820">tRNA-binding</keyword>
<keyword evidence="8" id="KW-0694">RNA-binding</keyword>
<dbReference type="InterPro" id="IPR001269">
    <property type="entry name" value="DUS_fam"/>
</dbReference>
<gene>
    <name evidence="16" type="ORF">UR23_C0047G0003</name>
</gene>
<evidence type="ECO:0000256" key="14">
    <source>
        <dbReference type="PIRSR" id="PIRSR006621-2"/>
    </source>
</evidence>
<evidence type="ECO:0000256" key="2">
    <source>
        <dbReference type="ARBA" id="ARBA00002790"/>
    </source>
</evidence>
<dbReference type="GO" id="GO:0017150">
    <property type="term" value="F:tRNA dihydrouridine synthase activity"/>
    <property type="evidence" value="ECO:0007669"/>
    <property type="project" value="InterPro"/>
</dbReference>
<protein>
    <recommendedName>
        <fullName evidence="12">tRNA-dihydrouridine synthase</fullName>
        <ecNumber evidence="12">1.3.1.-</ecNumber>
    </recommendedName>
</protein>
<comment type="similarity">
    <text evidence="12">Belongs to the dus family.</text>
</comment>
<keyword evidence="4 12" id="KW-0285">Flavoprotein</keyword>
<dbReference type="PROSITE" id="PS01136">
    <property type="entry name" value="UPF0034"/>
    <property type="match status" value="1"/>
</dbReference>
<feature type="active site" description="Proton donor" evidence="13">
    <location>
        <position position="85"/>
    </location>
</feature>
<evidence type="ECO:0000256" key="10">
    <source>
        <dbReference type="ARBA" id="ARBA00048205"/>
    </source>
</evidence>
<dbReference type="InterPro" id="IPR035587">
    <property type="entry name" value="DUS-like_FMN-bd"/>
</dbReference>
<evidence type="ECO:0000256" key="11">
    <source>
        <dbReference type="ARBA" id="ARBA00048802"/>
    </source>
</evidence>
<dbReference type="Gene3D" id="3.20.20.70">
    <property type="entry name" value="Aldolase class I"/>
    <property type="match status" value="1"/>
</dbReference>
<evidence type="ECO:0000259" key="15">
    <source>
        <dbReference type="Pfam" id="PF01207"/>
    </source>
</evidence>
<evidence type="ECO:0000256" key="8">
    <source>
        <dbReference type="ARBA" id="ARBA00022884"/>
    </source>
</evidence>
<comment type="function">
    <text evidence="2 12">Catalyzes the synthesis of 5,6-dihydrouridine (D), a modified base found in the D-loop of most tRNAs, via the reduction of the C5-C6 double bond in target uridines.</text>
</comment>
<dbReference type="Proteomes" id="UP000034349">
    <property type="component" value="Unassembled WGS sequence"/>
</dbReference>
<dbReference type="GO" id="GO:0000049">
    <property type="term" value="F:tRNA binding"/>
    <property type="evidence" value="ECO:0007669"/>
    <property type="project" value="UniProtKB-KW"/>
</dbReference>
<dbReference type="Gene3D" id="1.10.1200.80">
    <property type="entry name" value="Putative flavin oxidoreducatase, domain 2"/>
    <property type="match status" value="1"/>
</dbReference>
<comment type="caution">
    <text evidence="16">The sequence shown here is derived from an EMBL/GenBank/DDBJ whole genome shotgun (WGS) entry which is preliminary data.</text>
</comment>
<dbReference type="EMBL" id="LBOK01000047">
    <property type="protein sequence ID" value="KKP33333.1"/>
    <property type="molecule type" value="Genomic_DNA"/>
</dbReference>
<evidence type="ECO:0000256" key="9">
    <source>
        <dbReference type="ARBA" id="ARBA00023002"/>
    </source>
</evidence>
<evidence type="ECO:0000256" key="12">
    <source>
        <dbReference type="PIRNR" id="PIRNR006621"/>
    </source>
</evidence>
<keyword evidence="9 12" id="KW-0560">Oxidoreductase</keyword>
<dbReference type="InterPro" id="IPR018517">
    <property type="entry name" value="tRNA_hU_synthase_CS"/>
</dbReference>
<feature type="binding site" evidence="14">
    <location>
        <position position="163"/>
    </location>
    <ligand>
        <name>FMN</name>
        <dbReference type="ChEBI" id="CHEBI:58210"/>
    </ligand>
</feature>
<feature type="binding site" evidence="14">
    <location>
        <position position="55"/>
    </location>
    <ligand>
        <name>FMN</name>
        <dbReference type="ChEBI" id="CHEBI:58210"/>
    </ligand>
</feature>
<keyword evidence="5 12" id="KW-0288">FMN</keyword>
<evidence type="ECO:0000256" key="1">
    <source>
        <dbReference type="ARBA" id="ARBA00001917"/>
    </source>
</evidence>
<accession>A0A0F9YPN7</accession>
<dbReference type="InterPro" id="IPR013785">
    <property type="entry name" value="Aldolase_TIM"/>
</dbReference>
<feature type="binding site" evidence="14">
    <location>
        <position position="135"/>
    </location>
    <ligand>
        <name>FMN</name>
        <dbReference type="ChEBI" id="CHEBI:58210"/>
    </ligand>
</feature>
<name>A0A0F9YPN7_9BACT</name>
<dbReference type="PANTHER" id="PTHR45846">
    <property type="entry name" value="TRNA-DIHYDROURIDINE(47) SYNTHASE [NAD(P)(+)]-LIKE"/>
    <property type="match status" value="1"/>
</dbReference>
<evidence type="ECO:0000313" key="16">
    <source>
        <dbReference type="EMBL" id="KKP33333.1"/>
    </source>
</evidence>
<keyword evidence="14" id="KW-0547">Nucleotide-binding</keyword>
<dbReference type="PANTHER" id="PTHR45846:SF1">
    <property type="entry name" value="TRNA-DIHYDROURIDINE(47) SYNTHASE [NAD(P)(+)]-LIKE"/>
    <property type="match status" value="1"/>
</dbReference>
<dbReference type="InterPro" id="IPR024036">
    <property type="entry name" value="tRNA-dHydroUridine_Synthase_C"/>
</dbReference>
<evidence type="ECO:0000256" key="6">
    <source>
        <dbReference type="ARBA" id="ARBA00022694"/>
    </source>
</evidence>
<evidence type="ECO:0000256" key="5">
    <source>
        <dbReference type="ARBA" id="ARBA00022643"/>
    </source>
</evidence>
<feature type="binding site" evidence="14">
    <location>
        <begin position="221"/>
        <end position="222"/>
    </location>
    <ligand>
        <name>FMN</name>
        <dbReference type="ChEBI" id="CHEBI:58210"/>
    </ligand>
</feature>
<evidence type="ECO:0000256" key="3">
    <source>
        <dbReference type="ARBA" id="ARBA00022555"/>
    </source>
</evidence>
<dbReference type="EC" id="1.3.1.-" evidence="12"/>
<dbReference type="GO" id="GO:0050660">
    <property type="term" value="F:flavin adenine dinucleotide binding"/>
    <property type="evidence" value="ECO:0007669"/>
    <property type="project" value="InterPro"/>
</dbReference>
<comment type="catalytic activity">
    <reaction evidence="11">
        <text>a 5,6-dihydrouridine in tRNA + NAD(+) = a uridine in tRNA + NADH + H(+)</text>
        <dbReference type="Rhea" id="RHEA:54452"/>
        <dbReference type="Rhea" id="RHEA-COMP:13339"/>
        <dbReference type="Rhea" id="RHEA-COMP:13887"/>
        <dbReference type="ChEBI" id="CHEBI:15378"/>
        <dbReference type="ChEBI" id="CHEBI:57540"/>
        <dbReference type="ChEBI" id="CHEBI:57945"/>
        <dbReference type="ChEBI" id="CHEBI:65315"/>
        <dbReference type="ChEBI" id="CHEBI:74443"/>
    </reaction>
</comment>
<dbReference type="SUPFAM" id="SSF51395">
    <property type="entry name" value="FMN-linked oxidoreductases"/>
    <property type="match status" value="1"/>
</dbReference>
<proteinExistence type="inferred from homology"/>
<dbReference type="CDD" id="cd02801">
    <property type="entry name" value="DUS_like_FMN"/>
    <property type="match status" value="1"/>
</dbReference>
<organism evidence="16 17">
    <name type="scientific">Candidatus Roizmanbacteria bacterium GW2011_GWA2_32_13</name>
    <dbReference type="NCBI Taxonomy" id="1618475"/>
    <lineage>
        <taxon>Bacteria</taxon>
        <taxon>Candidatus Roizmaniibacteriota</taxon>
    </lineage>
</organism>
<dbReference type="Pfam" id="PF01207">
    <property type="entry name" value="Dus"/>
    <property type="match status" value="1"/>
</dbReference>
<dbReference type="AlphaFoldDB" id="A0A0F9YPN7"/>
<feature type="domain" description="DUS-like FMN-binding" evidence="15">
    <location>
        <begin position="1"/>
        <end position="299"/>
    </location>
</feature>
<comment type="catalytic activity">
    <reaction evidence="10">
        <text>a 5,6-dihydrouridine in tRNA + NADP(+) = a uridine in tRNA + NADPH + H(+)</text>
        <dbReference type="Rhea" id="RHEA:23624"/>
        <dbReference type="Rhea" id="RHEA-COMP:13339"/>
        <dbReference type="Rhea" id="RHEA-COMP:13887"/>
        <dbReference type="ChEBI" id="CHEBI:15378"/>
        <dbReference type="ChEBI" id="CHEBI:57783"/>
        <dbReference type="ChEBI" id="CHEBI:58349"/>
        <dbReference type="ChEBI" id="CHEBI:65315"/>
        <dbReference type="ChEBI" id="CHEBI:74443"/>
    </reaction>
</comment>
<evidence type="ECO:0000256" key="4">
    <source>
        <dbReference type="ARBA" id="ARBA00022630"/>
    </source>
</evidence>
<dbReference type="PIRSF" id="PIRSF006621">
    <property type="entry name" value="Dus"/>
    <property type="match status" value="1"/>
</dbReference>